<dbReference type="Proteomes" id="UP000295504">
    <property type="component" value="Unassembled WGS sequence"/>
</dbReference>
<accession>A0A4R2UJK0</accession>
<dbReference type="InterPro" id="IPR043143">
    <property type="entry name" value="Mal/L-sulf/L-lact_DH-like_NADP"/>
</dbReference>
<dbReference type="Gene3D" id="3.30.1370.60">
    <property type="entry name" value="Hypothetical oxidoreductase yiak, domain 2"/>
    <property type="match status" value="1"/>
</dbReference>
<dbReference type="RefSeq" id="WP_132847150.1">
    <property type="nucleotide sequence ID" value="NZ_CP058648.1"/>
</dbReference>
<evidence type="ECO:0000256" key="1">
    <source>
        <dbReference type="ARBA" id="ARBA00006056"/>
    </source>
</evidence>
<dbReference type="AlphaFoldDB" id="A0A4R2UJK0"/>
<protein>
    <submittedName>
        <fullName evidence="3">LDH2 family malate/lactate/ureidoglycolate dehydrogenase</fullName>
    </submittedName>
</protein>
<dbReference type="Pfam" id="PF02615">
    <property type="entry name" value="Ldh_2"/>
    <property type="match status" value="1"/>
</dbReference>
<dbReference type="Gene3D" id="1.10.1530.10">
    <property type="match status" value="1"/>
</dbReference>
<evidence type="ECO:0000313" key="4">
    <source>
        <dbReference type="Proteomes" id="UP000295504"/>
    </source>
</evidence>
<comment type="caution">
    <text evidence="3">The sequence shown here is derived from an EMBL/GenBank/DDBJ whole genome shotgun (WGS) entry which is preliminary data.</text>
</comment>
<sequence>MSYYRIEEKALRAFSEESFQKAGFSEEEARIISDVILLSDLYGIESHGVQRFKMYHDNLKSGMVKKYNKTEILKETPVSATLDAHFGMGQLAAYRSMKMAIEKANKTGVGIVTVRNSNHYGIAGYYAKMACEEGLLGLSFTNSGAIMVPTNGRLPMLGSNPIACAMPAEPVDFLFDASTTVVTHGKLEVYRKLGKELPKGWALDDKGEESTDAGRVLDNFNAGKGGGILPLGGADEVHGGHKGYGYGMIVEIFSSILSMGMTSNNCLKGGIDGCCHGFIAIDPDIFGDREEIKNHLSEYLELIRKTLRAAGKERIYTHGEKEIEAMEDRLAKGILVNERTLNEIKEVAEGLQMDCSFY</sequence>
<organism evidence="3 4">
    <name type="scientific">Serpentinicella alkaliphila</name>
    <dbReference type="NCBI Taxonomy" id="1734049"/>
    <lineage>
        <taxon>Bacteria</taxon>
        <taxon>Bacillati</taxon>
        <taxon>Bacillota</taxon>
        <taxon>Clostridia</taxon>
        <taxon>Peptostreptococcales</taxon>
        <taxon>Natronincolaceae</taxon>
        <taxon>Serpentinicella</taxon>
    </lineage>
</organism>
<name>A0A4R2UJK0_9FIRM</name>
<dbReference type="OrthoDB" id="9769447at2"/>
<comment type="similarity">
    <text evidence="1">Belongs to the LDH2/MDH2 oxidoreductase family.</text>
</comment>
<reference evidence="3 4" key="1">
    <citation type="submission" date="2019-03" db="EMBL/GenBank/DDBJ databases">
        <title>Genomic Encyclopedia of Type Strains, Phase IV (KMG-IV): sequencing the most valuable type-strain genomes for metagenomic binning, comparative biology and taxonomic classification.</title>
        <authorList>
            <person name="Goeker M."/>
        </authorList>
    </citation>
    <scope>NUCLEOTIDE SEQUENCE [LARGE SCALE GENOMIC DNA]</scope>
    <source>
        <strain evidence="3 4">DSM 100013</strain>
    </source>
</reference>
<dbReference type="InterPro" id="IPR036111">
    <property type="entry name" value="Mal/L-sulfo/L-lacto_DH-like_sf"/>
</dbReference>
<dbReference type="InterPro" id="IPR043144">
    <property type="entry name" value="Mal/L-sulf/L-lact_DH-like_ah"/>
</dbReference>
<gene>
    <name evidence="3" type="ORF">EDD79_100156</name>
</gene>
<dbReference type="PANTHER" id="PTHR11091:SF0">
    <property type="entry name" value="MALATE DEHYDROGENASE"/>
    <property type="match status" value="1"/>
</dbReference>
<dbReference type="EMBL" id="SLYC01000001">
    <property type="protein sequence ID" value="TCQ07973.1"/>
    <property type="molecule type" value="Genomic_DNA"/>
</dbReference>
<dbReference type="PANTHER" id="PTHR11091">
    <property type="entry name" value="OXIDOREDUCTASE-RELATED"/>
    <property type="match status" value="1"/>
</dbReference>
<evidence type="ECO:0000256" key="2">
    <source>
        <dbReference type="ARBA" id="ARBA00023002"/>
    </source>
</evidence>
<keyword evidence="2" id="KW-0560">Oxidoreductase</keyword>
<dbReference type="GO" id="GO:0016491">
    <property type="term" value="F:oxidoreductase activity"/>
    <property type="evidence" value="ECO:0007669"/>
    <property type="project" value="UniProtKB-KW"/>
</dbReference>
<proteinExistence type="inferred from homology"/>
<dbReference type="InterPro" id="IPR003767">
    <property type="entry name" value="Malate/L-lactate_DH-like"/>
</dbReference>
<dbReference type="SUPFAM" id="SSF89733">
    <property type="entry name" value="L-sulfolactate dehydrogenase-like"/>
    <property type="match status" value="1"/>
</dbReference>
<evidence type="ECO:0000313" key="3">
    <source>
        <dbReference type="EMBL" id="TCQ07973.1"/>
    </source>
</evidence>
<keyword evidence="4" id="KW-1185">Reference proteome</keyword>